<evidence type="ECO:0000256" key="1">
    <source>
        <dbReference type="ARBA" id="ARBA00002254"/>
    </source>
</evidence>
<keyword evidence="12" id="KW-1185">Reference proteome</keyword>
<evidence type="ECO:0000256" key="3">
    <source>
        <dbReference type="ARBA" id="ARBA00008281"/>
    </source>
</evidence>
<evidence type="ECO:0000256" key="8">
    <source>
        <dbReference type="ARBA" id="ARBA00022989"/>
    </source>
</evidence>
<evidence type="ECO:0000256" key="7">
    <source>
        <dbReference type="ARBA" id="ARBA00022779"/>
    </source>
</evidence>
<evidence type="ECO:0000256" key="2">
    <source>
        <dbReference type="ARBA" id="ARBA00004162"/>
    </source>
</evidence>
<dbReference type="GO" id="GO:0009425">
    <property type="term" value="C:bacterial-type flagellum basal body"/>
    <property type="evidence" value="ECO:0007669"/>
    <property type="project" value="InterPro"/>
</dbReference>
<dbReference type="RefSeq" id="WP_088917170.1">
    <property type="nucleotide sequence ID" value="NZ_CP018632.1"/>
</dbReference>
<proteinExistence type="inferred from homology"/>
<dbReference type="AlphaFoldDB" id="A0A2Z2NKU8"/>
<protein>
    <recommendedName>
        <fullName evidence="10">Flagellar protein FliL</fullName>
    </recommendedName>
</protein>
<dbReference type="EMBL" id="CP018632">
    <property type="protein sequence ID" value="ASJ71779.1"/>
    <property type="molecule type" value="Genomic_DNA"/>
</dbReference>
<evidence type="ECO:0000256" key="10">
    <source>
        <dbReference type="RuleBase" id="RU364125"/>
    </source>
</evidence>
<dbReference type="Proteomes" id="UP000250079">
    <property type="component" value="Chromosome"/>
</dbReference>
<reference evidence="11 12" key="1">
    <citation type="submission" date="2016-12" db="EMBL/GenBank/DDBJ databases">
        <authorList>
            <person name="Song W.-J."/>
            <person name="Kurnit D.M."/>
        </authorList>
    </citation>
    <scope>NUCLEOTIDE SEQUENCE [LARGE SCALE GENOMIC DNA]</scope>
    <source>
        <strain evidence="11 12">IMCC3135</strain>
    </source>
</reference>
<keyword evidence="10" id="KW-0997">Cell inner membrane</keyword>
<dbReference type="GO" id="GO:0006935">
    <property type="term" value="P:chemotaxis"/>
    <property type="evidence" value="ECO:0007669"/>
    <property type="project" value="UniProtKB-KW"/>
</dbReference>
<comment type="function">
    <text evidence="1 10">Controls the rotational direction of flagella during chemotaxis.</text>
</comment>
<keyword evidence="7 10" id="KW-0283">Flagellar rotation</keyword>
<evidence type="ECO:0000313" key="11">
    <source>
        <dbReference type="EMBL" id="ASJ71779.1"/>
    </source>
</evidence>
<evidence type="ECO:0000256" key="6">
    <source>
        <dbReference type="ARBA" id="ARBA00022692"/>
    </source>
</evidence>
<organism evidence="11 12">
    <name type="scientific">Granulosicoccus antarcticus IMCC3135</name>
    <dbReference type="NCBI Taxonomy" id="1192854"/>
    <lineage>
        <taxon>Bacteria</taxon>
        <taxon>Pseudomonadati</taxon>
        <taxon>Pseudomonadota</taxon>
        <taxon>Gammaproteobacteria</taxon>
        <taxon>Chromatiales</taxon>
        <taxon>Granulosicoccaceae</taxon>
        <taxon>Granulosicoccus</taxon>
    </lineage>
</organism>
<keyword evidence="4" id="KW-1003">Cell membrane</keyword>
<keyword evidence="8" id="KW-1133">Transmembrane helix</keyword>
<keyword evidence="6" id="KW-0812">Transmembrane</keyword>
<dbReference type="GO" id="GO:0005886">
    <property type="term" value="C:plasma membrane"/>
    <property type="evidence" value="ECO:0007669"/>
    <property type="project" value="UniProtKB-SubCell"/>
</dbReference>
<dbReference type="Pfam" id="PF03748">
    <property type="entry name" value="FliL"/>
    <property type="match status" value="1"/>
</dbReference>
<dbReference type="OrthoDB" id="5616092at2"/>
<evidence type="ECO:0000256" key="5">
    <source>
        <dbReference type="ARBA" id="ARBA00022500"/>
    </source>
</evidence>
<accession>A0A2Z2NKU8</accession>
<name>A0A2Z2NKU8_9GAMM</name>
<keyword evidence="5 10" id="KW-0145">Chemotaxis</keyword>
<dbReference type="KEGG" id="gai:IMCC3135_08400"/>
<sequence>MNKMIMIGGGALLLVGASVGGSLFLTGAFDKEPVVAAAAEAAVEEPLPEEILYHNVQPEFVVNFQGKTRMKFMMIEMVVATHDEKVLTVLDDHDPELRNTLLLLLSQQDSEVLKTVEGKKALQTSAVESIDEVVSKYYRSDRILDVLITRLVMQ</sequence>
<evidence type="ECO:0000256" key="4">
    <source>
        <dbReference type="ARBA" id="ARBA00022475"/>
    </source>
</evidence>
<comment type="similarity">
    <text evidence="3 10">Belongs to the FliL family.</text>
</comment>
<evidence type="ECO:0000313" key="12">
    <source>
        <dbReference type="Proteomes" id="UP000250079"/>
    </source>
</evidence>
<gene>
    <name evidence="11" type="ORF">IMCC3135_08400</name>
</gene>
<dbReference type="PANTHER" id="PTHR35091">
    <property type="entry name" value="FLAGELLAR PROTEIN FLIL"/>
    <property type="match status" value="1"/>
</dbReference>
<comment type="subcellular location">
    <subcellularLocation>
        <location evidence="10">Cell inner membrane</location>
    </subcellularLocation>
    <subcellularLocation>
        <location evidence="2">Cell membrane</location>
        <topology evidence="2">Single-pass membrane protein</topology>
    </subcellularLocation>
</comment>
<evidence type="ECO:0000256" key="9">
    <source>
        <dbReference type="ARBA" id="ARBA00023136"/>
    </source>
</evidence>
<dbReference type="PANTHER" id="PTHR35091:SF2">
    <property type="entry name" value="FLAGELLAR PROTEIN FLIL"/>
    <property type="match status" value="1"/>
</dbReference>
<keyword evidence="9 10" id="KW-0472">Membrane</keyword>
<dbReference type="InterPro" id="IPR005503">
    <property type="entry name" value="FliL"/>
</dbReference>
<dbReference type="GO" id="GO:0071978">
    <property type="term" value="P:bacterial-type flagellum-dependent swarming motility"/>
    <property type="evidence" value="ECO:0007669"/>
    <property type="project" value="TreeGrafter"/>
</dbReference>